<dbReference type="SUPFAM" id="SSF56524">
    <property type="entry name" value="Oxidoreductase molybdopterin-binding domain"/>
    <property type="match status" value="1"/>
</dbReference>
<protein>
    <submittedName>
        <fullName evidence="2">Molybdopterin-dependent oxidoreductase</fullName>
    </submittedName>
</protein>
<organism evidence="2 3">
    <name type="scientific">Actinoplanes oblitus</name>
    <dbReference type="NCBI Taxonomy" id="3040509"/>
    <lineage>
        <taxon>Bacteria</taxon>
        <taxon>Bacillati</taxon>
        <taxon>Actinomycetota</taxon>
        <taxon>Actinomycetes</taxon>
        <taxon>Micromonosporales</taxon>
        <taxon>Micromonosporaceae</taxon>
        <taxon>Actinoplanes</taxon>
    </lineage>
</organism>
<dbReference type="RefSeq" id="WP_284922136.1">
    <property type="nucleotide sequence ID" value="NZ_CP126980.1"/>
</dbReference>
<gene>
    <name evidence="2" type="ORF">ACTOB_004322</name>
</gene>
<name>A0ABY8WU89_9ACTN</name>
<sequence>MRYWPRRAAGLPPGQRLLAEMPRFSDLPHLPPPAMPVEPRLEIRYEGELVAVLTSADLLALGPREFTADFHCVTTWSVTGLVWTGVPLRDVLASVGMSNAPAPYLVARAGDRRKAAFTWEDAVADNVLLATRLNGAVLDDRHGAPLRLVSPSQYGYKSVKHLIALDLRAEQPRVMSKEHLRARVALEERHPRLPSAVVRLPYRMMIAPTAYLAERALSHRRTRQRP</sequence>
<dbReference type="Proteomes" id="UP001240150">
    <property type="component" value="Chromosome"/>
</dbReference>
<evidence type="ECO:0000313" key="3">
    <source>
        <dbReference type="Proteomes" id="UP001240150"/>
    </source>
</evidence>
<dbReference type="InterPro" id="IPR036374">
    <property type="entry name" value="OxRdtase_Mopterin-bd_sf"/>
</dbReference>
<feature type="domain" description="Oxidoreductase molybdopterin-binding" evidence="1">
    <location>
        <begin position="39"/>
        <end position="171"/>
    </location>
</feature>
<dbReference type="PANTHER" id="PTHR43032">
    <property type="entry name" value="PROTEIN-METHIONINE-SULFOXIDE REDUCTASE"/>
    <property type="match status" value="1"/>
</dbReference>
<dbReference type="EMBL" id="CP126980">
    <property type="protein sequence ID" value="WIN00607.1"/>
    <property type="molecule type" value="Genomic_DNA"/>
</dbReference>
<dbReference type="Gene3D" id="3.90.420.10">
    <property type="entry name" value="Oxidoreductase, molybdopterin-binding domain"/>
    <property type="match status" value="1"/>
</dbReference>
<evidence type="ECO:0000259" key="1">
    <source>
        <dbReference type="Pfam" id="PF00174"/>
    </source>
</evidence>
<keyword evidence="3" id="KW-1185">Reference proteome</keyword>
<evidence type="ECO:0000313" key="2">
    <source>
        <dbReference type="EMBL" id="WIN00607.1"/>
    </source>
</evidence>
<dbReference type="InterPro" id="IPR000572">
    <property type="entry name" value="OxRdtase_Mopterin-bd_dom"/>
</dbReference>
<accession>A0ABY8WU89</accession>
<dbReference type="Pfam" id="PF00174">
    <property type="entry name" value="Oxidored_molyb"/>
    <property type="match status" value="1"/>
</dbReference>
<proteinExistence type="predicted"/>
<reference evidence="2 3" key="1">
    <citation type="submission" date="2023-06" db="EMBL/GenBank/DDBJ databases">
        <authorList>
            <person name="Yushchuk O."/>
            <person name="Binda E."/>
            <person name="Ruckert-Reed C."/>
            <person name="Fedorenko V."/>
            <person name="Kalinowski J."/>
            <person name="Marinelli F."/>
        </authorList>
    </citation>
    <scope>NUCLEOTIDE SEQUENCE [LARGE SCALE GENOMIC DNA]</scope>
    <source>
        <strain evidence="2 3">NRRL 3884</strain>
    </source>
</reference>